<keyword evidence="3" id="KW-1185">Reference proteome</keyword>
<comment type="caution">
    <text evidence="2">The sequence shown here is derived from an EMBL/GenBank/DDBJ whole genome shotgun (WGS) entry which is preliminary data.</text>
</comment>
<gene>
    <name evidence="2" type="ORF">EV192_1011020</name>
</gene>
<dbReference type="Proteomes" id="UP000295680">
    <property type="component" value="Unassembled WGS sequence"/>
</dbReference>
<accession>A0A4R2K0S1</accession>
<dbReference type="RefSeq" id="WP_132111510.1">
    <property type="nucleotide sequence ID" value="NZ_SLWS01000001.1"/>
</dbReference>
<protein>
    <submittedName>
        <fullName evidence="2">Uncharacterized protein</fullName>
    </submittedName>
</protein>
<dbReference type="EMBL" id="SLWS01000001">
    <property type="protein sequence ID" value="TCO65232.1"/>
    <property type="molecule type" value="Genomic_DNA"/>
</dbReference>
<proteinExistence type="predicted"/>
<feature type="transmembrane region" description="Helical" evidence="1">
    <location>
        <begin position="20"/>
        <end position="40"/>
    </location>
</feature>
<reference evidence="2 3" key="1">
    <citation type="submission" date="2019-03" db="EMBL/GenBank/DDBJ databases">
        <title>Genomic Encyclopedia of Type Strains, Phase IV (KMG-IV): sequencing the most valuable type-strain genomes for metagenomic binning, comparative biology and taxonomic classification.</title>
        <authorList>
            <person name="Goeker M."/>
        </authorList>
    </citation>
    <scope>NUCLEOTIDE SEQUENCE [LARGE SCALE GENOMIC DNA]</scope>
    <source>
        <strain evidence="2 3">DSM 45934</strain>
    </source>
</reference>
<evidence type="ECO:0000313" key="3">
    <source>
        <dbReference type="Proteomes" id="UP000295680"/>
    </source>
</evidence>
<name>A0A4R2K0S1_9PSEU</name>
<keyword evidence="1" id="KW-1133">Transmembrane helix</keyword>
<keyword evidence="1" id="KW-0812">Transmembrane</keyword>
<feature type="transmembrane region" description="Helical" evidence="1">
    <location>
        <begin position="126"/>
        <end position="145"/>
    </location>
</feature>
<dbReference type="AlphaFoldDB" id="A0A4R2K0S1"/>
<evidence type="ECO:0000313" key="2">
    <source>
        <dbReference type="EMBL" id="TCO65232.1"/>
    </source>
</evidence>
<sequence>MKIRISGGDTDAPPVVRYSFWTWIFAGAVGLIDAVLLWSVKNALVDQAIRQNTNSTVSADQIRSGADNLVWFVTITAVVFAVAYAFFAYRARDGIRSARTTLLVVGVFHLLLSMLVTVSYLVLFSVLLSIVGMVLLYLPTARAYFNPER</sequence>
<dbReference type="OrthoDB" id="3690922at2"/>
<keyword evidence="1" id="KW-0472">Membrane</keyword>
<feature type="transmembrane region" description="Helical" evidence="1">
    <location>
        <begin position="69"/>
        <end position="89"/>
    </location>
</feature>
<organism evidence="2 3">
    <name type="scientific">Actinocrispum wychmicini</name>
    <dbReference type="NCBI Taxonomy" id="1213861"/>
    <lineage>
        <taxon>Bacteria</taxon>
        <taxon>Bacillati</taxon>
        <taxon>Actinomycetota</taxon>
        <taxon>Actinomycetes</taxon>
        <taxon>Pseudonocardiales</taxon>
        <taxon>Pseudonocardiaceae</taxon>
        <taxon>Actinocrispum</taxon>
    </lineage>
</organism>
<evidence type="ECO:0000256" key="1">
    <source>
        <dbReference type="SAM" id="Phobius"/>
    </source>
</evidence>